<protein>
    <submittedName>
        <fullName evidence="2">Uncharacterized protein</fullName>
    </submittedName>
</protein>
<reference evidence="2 3" key="1">
    <citation type="submission" date="2023-08" db="EMBL/GenBank/DDBJ databases">
        <title>Pathogen: clinical or host-associated sample.</title>
        <authorList>
            <person name="Hergert J."/>
            <person name="Casey R."/>
            <person name="Wagner J."/>
            <person name="Young E.L."/>
            <person name="Oakeson K.F."/>
        </authorList>
    </citation>
    <scope>NUCLEOTIDE SEQUENCE [LARGE SCALE GENOMIC DNA]</scope>
    <source>
        <strain evidence="2 3">1760953</strain>
        <plasmid evidence="2 3">unnamed1</plasmid>
    </source>
</reference>
<keyword evidence="3" id="KW-1185">Reference proteome</keyword>
<name>A0AA50H9P3_9HYPH</name>
<evidence type="ECO:0000313" key="3">
    <source>
        <dbReference type="Proteomes" id="UP001234585"/>
    </source>
</evidence>
<organism evidence="2 3">
    <name type="scientific">Shinella sumterensis</name>
    <dbReference type="NCBI Taxonomy" id="1967501"/>
    <lineage>
        <taxon>Bacteria</taxon>
        <taxon>Pseudomonadati</taxon>
        <taxon>Pseudomonadota</taxon>
        <taxon>Alphaproteobacteria</taxon>
        <taxon>Hyphomicrobiales</taxon>
        <taxon>Rhizobiaceae</taxon>
        <taxon>Shinella</taxon>
    </lineage>
</organism>
<dbReference type="Proteomes" id="UP001234585">
    <property type="component" value="Plasmid unnamed1"/>
</dbReference>
<sequence>MRLLANILAVSLLAALPAAAEVLVSNQPNVDQDGTLVVNLPQGALDITMNTVEGTGLFVHAGGSHEVLLESAYMPRLLKIHGNSALLELYTGGNACPILFAWVSYDESGLRASEEFGTCAEQASFEESAKGPVVTMDDIEAGSGTKSYLYDEKAGKVSEIQR</sequence>
<evidence type="ECO:0000313" key="2">
    <source>
        <dbReference type="EMBL" id="WLR99346.1"/>
    </source>
</evidence>
<dbReference type="EMBL" id="CP132303">
    <property type="protein sequence ID" value="WLR99346.1"/>
    <property type="molecule type" value="Genomic_DNA"/>
</dbReference>
<proteinExistence type="predicted"/>
<feature type="chain" id="PRO_5041463761" evidence="1">
    <location>
        <begin position="21"/>
        <end position="162"/>
    </location>
</feature>
<geneLocation type="plasmid" evidence="2 3">
    <name>unnamed1</name>
</geneLocation>
<dbReference type="AlphaFoldDB" id="A0AA50H9P3"/>
<evidence type="ECO:0000256" key="1">
    <source>
        <dbReference type="SAM" id="SignalP"/>
    </source>
</evidence>
<accession>A0AA50H9P3</accession>
<keyword evidence="1" id="KW-0732">Signal</keyword>
<gene>
    <name evidence="2" type="ORF">Q9313_21405</name>
</gene>
<keyword evidence="2" id="KW-0614">Plasmid</keyword>
<feature type="signal peptide" evidence="1">
    <location>
        <begin position="1"/>
        <end position="20"/>
    </location>
</feature>
<dbReference type="RefSeq" id="WP_134651584.1">
    <property type="nucleotide sequence ID" value="NZ_CP132303.1"/>
</dbReference>